<keyword evidence="4" id="KW-0804">Transcription</keyword>
<evidence type="ECO:0000313" key="7">
    <source>
        <dbReference type="EMBL" id="KAL3732769.1"/>
    </source>
</evidence>
<dbReference type="InterPro" id="IPR003340">
    <property type="entry name" value="B3_DNA-bd"/>
</dbReference>
<accession>A0ABD3JXY8</accession>
<comment type="subcellular location">
    <subcellularLocation>
        <location evidence="1">Nucleus</location>
    </subcellularLocation>
</comment>
<dbReference type="InterPro" id="IPR044837">
    <property type="entry name" value="REM16-like"/>
</dbReference>
<protein>
    <recommendedName>
        <fullName evidence="6">TF-B3 domain-containing protein</fullName>
    </recommendedName>
</protein>
<evidence type="ECO:0000313" key="8">
    <source>
        <dbReference type="Proteomes" id="UP001634007"/>
    </source>
</evidence>
<feature type="domain" description="TF-B3" evidence="6">
    <location>
        <begin position="8"/>
        <end position="101"/>
    </location>
</feature>
<feature type="domain" description="TF-B3" evidence="6">
    <location>
        <begin position="149"/>
        <end position="248"/>
    </location>
</feature>
<comment type="caution">
    <text evidence="7">The sequence shown here is derived from an EMBL/GenBank/DDBJ whole genome shotgun (WGS) entry which is preliminary data.</text>
</comment>
<name>A0ABD3JXY8_EUCGL</name>
<keyword evidence="2" id="KW-0805">Transcription regulation</keyword>
<evidence type="ECO:0000256" key="2">
    <source>
        <dbReference type="ARBA" id="ARBA00023015"/>
    </source>
</evidence>
<dbReference type="CDD" id="cd10017">
    <property type="entry name" value="B3_DNA"/>
    <property type="match status" value="2"/>
</dbReference>
<dbReference type="AlphaFoldDB" id="A0ABD3JXY8"/>
<evidence type="ECO:0000256" key="3">
    <source>
        <dbReference type="ARBA" id="ARBA00023125"/>
    </source>
</evidence>
<dbReference type="GO" id="GO:0005634">
    <property type="term" value="C:nucleus"/>
    <property type="evidence" value="ECO:0007669"/>
    <property type="project" value="UniProtKB-SubCell"/>
</dbReference>
<gene>
    <name evidence="7" type="ORF">ACJRO7_022311</name>
</gene>
<keyword evidence="5" id="KW-0539">Nucleus</keyword>
<dbReference type="PANTHER" id="PTHR31391:SF106">
    <property type="entry name" value="B3 DOMAIN-CONTAINING PROTEIN OS01G0723500"/>
    <property type="match status" value="1"/>
</dbReference>
<keyword evidence="3" id="KW-0238">DNA-binding</keyword>
<evidence type="ECO:0000256" key="4">
    <source>
        <dbReference type="ARBA" id="ARBA00023163"/>
    </source>
</evidence>
<evidence type="ECO:0000256" key="5">
    <source>
        <dbReference type="ARBA" id="ARBA00023242"/>
    </source>
</evidence>
<dbReference type="Gene3D" id="2.40.330.10">
    <property type="entry name" value="DNA-binding pseudobarrel domain"/>
    <property type="match status" value="2"/>
</dbReference>
<organism evidence="7 8">
    <name type="scientific">Eucalyptus globulus</name>
    <name type="common">Tasmanian blue gum</name>
    <dbReference type="NCBI Taxonomy" id="34317"/>
    <lineage>
        <taxon>Eukaryota</taxon>
        <taxon>Viridiplantae</taxon>
        <taxon>Streptophyta</taxon>
        <taxon>Embryophyta</taxon>
        <taxon>Tracheophyta</taxon>
        <taxon>Spermatophyta</taxon>
        <taxon>Magnoliopsida</taxon>
        <taxon>eudicotyledons</taxon>
        <taxon>Gunneridae</taxon>
        <taxon>Pentapetalae</taxon>
        <taxon>rosids</taxon>
        <taxon>malvids</taxon>
        <taxon>Myrtales</taxon>
        <taxon>Myrtaceae</taxon>
        <taxon>Myrtoideae</taxon>
        <taxon>Eucalypteae</taxon>
        <taxon>Eucalyptus</taxon>
    </lineage>
</organism>
<dbReference type="GO" id="GO:0003677">
    <property type="term" value="F:DNA binding"/>
    <property type="evidence" value="ECO:0007669"/>
    <property type="project" value="UniProtKB-KW"/>
</dbReference>
<dbReference type="EMBL" id="JBJKBG010000006">
    <property type="protein sequence ID" value="KAL3732769.1"/>
    <property type="molecule type" value="Genomic_DNA"/>
</dbReference>
<sequence>MKEAVKRPMFFKFFIAEHSSERMKIPLAFQDYIKGRRPQAVLLTGPSGDSWMVGLIEEEGALYFGGGWPKFVEDHSVQTGDFLVFRYDGEDGFEVQVFDPTMSPREASFFAWNSHRVTTELIGSNGVWPVKQESDTVGAEGSSGIDHFSFQITMKAYHVNQAILPIPRCFSERHVQCHKDYVNVMLCDEGGKRWPVWMIRRKDITKWESWFLSKGFPAFIRDNRVKEGDTCTFELVGPSLLRVRISRA</sequence>
<dbReference type="InterPro" id="IPR015300">
    <property type="entry name" value="DNA-bd_pseudobarrel_sf"/>
</dbReference>
<dbReference type="SMART" id="SM01019">
    <property type="entry name" value="B3"/>
    <property type="match status" value="2"/>
</dbReference>
<reference evidence="7 8" key="1">
    <citation type="submission" date="2024-11" db="EMBL/GenBank/DDBJ databases">
        <title>Chromosome-level genome assembly of Eucalyptus globulus Labill. provides insights into its genome evolution.</title>
        <authorList>
            <person name="Li X."/>
        </authorList>
    </citation>
    <scope>NUCLEOTIDE SEQUENCE [LARGE SCALE GENOMIC DNA]</scope>
    <source>
        <strain evidence="7">CL2024</strain>
        <tissue evidence="7">Fresh tender leaves</tissue>
    </source>
</reference>
<dbReference type="Proteomes" id="UP001634007">
    <property type="component" value="Unassembled WGS sequence"/>
</dbReference>
<dbReference type="SUPFAM" id="SSF101936">
    <property type="entry name" value="DNA-binding pseudobarrel domain"/>
    <property type="match status" value="2"/>
</dbReference>
<evidence type="ECO:0000259" key="6">
    <source>
        <dbReference type="PROSITE" id="PS50863"/>
    </source>
</evidence>
<dbReference type="PROSITE" id="PS50863">
    <property type="entry name" value="B3"/>
    <property type="match status" value="2"/>
</dbReference>
<evidence type="ECO:0000256" key="1">
    <source>
        <dbReference type="ARBA" id="ARBA00004123"/>
    </source>
</evidence>
<dbReference type="Pfam" id="PF02362">
    <property type="entry name" value="B3"/>
    <property type="match status" value="2"/>
</dbReference>
<dbReference type="PANTHER" id="PTHR31391">
    <property type="entry name" value="B3 DOMAIN-CONTAINING PROTEIN OS11G0197600-RELATED"/>
    <property type="match status" value="1"/>
</dbReference>
<proteinExistence type="predicted"/>
<keyword evidence="8" id="KW-1185">Reference proteome</keyword>